<feature type="domain" description="HTH luxR-type" evidence="4">
    <location>
        <begin position="870"/>
        <end position="927"/>
    </location>
</feature>
<sequence>MKYLRFLSVLFSFGLFAQELPPIQNYAPVDYNGENQNWSITQSENKLVYIANNKSLLEFNGSSWSKYASPNETVIRAVKAVGNRVYSGAYMEFGFWQKDSFGILKYTSLSNKIKDDFLPDEEFWSIWEIEDWVVFQSLARIYIYNLKDASIYHIDSETTVPSLFSVDQNIYFQKKNKGIFKIESGKGSLVFDDKTVVEDEVVGIFRQGNEFLVLTRDHGFFQSRGEDLVKWQIDANELLSEVSVYTSLQLRDGTFALGTISHGLIHLNRNGNLLHHVSQINGLRNNTILSLFEDARSNLWLGMDNGIGYIDLKSPFRVYQDKRGVVGSVYATAVVGDVMYLGTNQGLFYKNKNDLSDFTLIEGTQGQVWSLNEIDDTLFCGHHRGTFLINGNSAKRIANIQGTWTVRNIEDYPNRLLQGNYDGLYVLEKDGTEWRLKNKIQGFEHSSRYVELYGADIFVNHEYKGVFKIEADSSYSVAKEVDVDTVLKGSNSGLVKYKDQLLYASKNGIARYNGQQKAFIKDSLLSLAFSENEYVSGKLIVDKRNQYLWVQTDSNIGYFMEGKLDGIPRLQSIPLTENMRDGIVGYENISVTNADTYLFGNNSGYFTVSINDLKIPEFKVEIDKIQATDIQGGESIHDKREEGKFEDIQNNINLSFFTTEYNKFLKPQYQYKLEGLYEEWSEWSSEPKVFFKNLPSADYSFKVRSRVGNTISTNIASYSFIIARPWYFSNIMFSLYLIGAILLGVAIHNLYKGYYHKRQNKLIEENQRQIELARAQNEKEIVQLKNEQLKKEFQNKSNELAASTMSIIKKNELLSKAKEQLVANVEEKESVKPIIDIIDKNLNQNDDWELFKEAFNNADRKFLKKLKKVHPNLSPNDIRLCAYLRLNLSSKEIAPLLNISARSVEIKRYRLRKKMGLEHDDNLVNYILTL</sequence>
<evidence type="ECO:0000313" key="5">
    <source>
        <dbReference type="EMBL" id="PRX55345.1"/>
    </source>
</evidence>
<evidence type="ECO:0000259" key="4">
    <source>
        <dbReference type="SMART" id="SM00421"/>
    </source>
</evidence>
<feature type="chain" id="PRO_5015554245" evidence="3">
    <location>
        <begin position="18"/>
        <end position="930"/>
    </location>
</feature>
<dbReference type="AlphaFoldDB" id="A0A2T0MCX5"/>
<keyword evidence="2" id="KW-1133">Transmembrane helix</keyword>
<dbReference type="InterPro" id="IPR000792">
    <property type="entry name" value="Tscrpt_reg_LuxR_C"/>
</dbReference>
<dbReference type="SUPFAM" id="SSF46894">
    <property type="entry name" value="C-terminal effector domain of the bipartite response regulators"/>
    <property type="match status" value="1"/>
</dbReference>
<keyword evidence="1" id="KW-0175">Coiled coil</keyword>
<dbReference type="Proteomes" id="UP000237640">
    <property type="component" value="Unassembled WGS sequence"/>
</dbReference>
<dbReference type="Pfam" id="PF07494">
    <property type="entry name" value="Reg_prop"/>
    <property type="match status" value="1"/>
</dbReference>
<organism evidence="5 6">
    <name type="scientific">Flagellimonas meridianipacifica</name>
    <dbReference type="NCBI Taxonomy" id="1080225"/>
    <lineage>
        <taxon>Bacteria</taxon>
        <taxon>Pseudomonadati</taxon>
        <taxon>Bacteroidota</taxon>
        <taxon>Flavobacteriia</taxon>
        <taxon>Flavobacteriales</taxon>
        <taxon>Flavobacteriaceae</taxon>
        <taxon>Flagellimonas</taxon>
    </lineage>
</organism>
<evidence type="ECO:0000256" key="1">
    <source>
        <dbReference type="SAM" id="Coils"/>
    </source>
</evidence>
<dbReference type="InterPro" id="IPR016032">
    <property type="entry name" value="Sig_transdc_resp-reg_C-effctor"/>
</dbReference>
<dbReference type="InterPro" id="IPR013783">
    <property type="entry name" value="Ig-like_fold"/>
</dbReference>
<keyword evidence="2" id="KW-0812">Transmembrane</keyword>
<protein>
    <submittedName>
        <fullName evidence="5">Regulatory LuxR family protein</fullName>
    </submittedName>
</protein>
<dbReference type="InterPro" id="IPR011110">
    <property type="entry name" value="Reg_prop"/>
</dbReference>
<dbReference type="Gene3D" id="1.10.10.10">
    <property type="entry name" value="Winged helix-like DNA-binding domain superfamily/Winged helix DNA-binding domain"/>
    <property type="match status" value="1"/>
</dbReference>
<dbReference type="Pfam" id="PF07495">
    <property type="entry name" value="Y_Y_Y"/>
    <property type="match status" value="1"/>
</dbReference>
<dbReference type="InterPro" id="IPR015943">
    <property type="entry name" value="WD40/YVTN_repeat-like_dom_sf"/>
</dbReference>
<keyword evidence="2" id="KW-0472">Membrane</keyword>
<dbReference type="GO" id="GO:0003677">
    <property type="term" value="F:DNA binding"/>
    <property type="evidence" value="ECO:0007669"/>
    <property type="project" value="InterPro"/>
</dbReference>
<gene>
    <name evidence="5" type="ORF">CLV81_3754</name>
</gene>
<evidence type="ECO:0000256" key="2">
    <source>
        <dbReference type="SAM" id="Phobius"/>
    </source>
</evidence>
<dbReference type="InterPro" id="IPR011123">
    <property type="entry name" value="Y_Y_Y"/>
</dbReference>
<dbReference type="Gene3D" id="2.130.10.10">
    <property type="entry name" value="YVTN repeat-like/Quinoprotein amine dehydrogenase"/>
    <property type="match status" value="1"/>
</dbReference>
<evidence type="ECO:0000313" key="6">
    <source>
        <dbReference type="Proteomes" id="UP000237640"/>
    </source>
</evidence>
<keyword evidence="6" id="KW-1185">Reference proteome</keyword>
<dbReference type="RefSeq" id="WP_106147130.1">
    <property type="nucleotide sequence ID" value="NZ_PVYX01000002.1"/>
</dbReference>
<feature type="signal peptide" evidence="3">
    <location>
        <begin position="1"/>
        <end position="17"/>
    </location>
</feature>
<dbReference type="Gene3D" id="2.60.40.10">
    <property type="entry name" value="Immunoglobulins"/>
    <property type="match status" value="1"/>
</dbReference>
<dbReference type="SMART" id="SM00421">
    <property type="entry name" value="HTH_LUXR"/>
    <property type="match status" value="1"/>
</dbReference>
<evidence type="ECO:0000256" key="3">
    <source>
        <dbReference type="SAM" id="SignalP"/>
    </source>
</evidence>
<keyword evidence="3" id="KW-0732">Signal</keyword>
<dbReference type="EMBL" id="PVYX01000002">
    <property type="protein sequence ID" value="PRX55345.1"/>
    <property type="molecule type" value="Genomic_DNA"/>
</dbReference>
<dbReference type="InterPro" id="IPR036388">
    <property type="entry name" value="WH-like_DNA-bd_sf"/>
</dbReference>
<dbReference type="OrthoDB" id="1090267at2"/>
<comment type="caution">
    <text evidence="5">The sequence shown here is derived from an EMBL/GenBank/DDBJ whole genome shotgun (WGS) entry which is preliminary data.</text>
</comment>
<feature type="transmembrane region" description="Helical" evidence="2">
    <location>
        <begin position="726"/>
        <end position="751"/>
    </location>
</feature>
<proteinExistence type="predicted"/>
<reference evidence="5 6" key="1">
    <citation type="submission" date="2018-03" db="EMBL/GenBank/DDBJ databases">
        <title>Genomic Encyclopedia of Archaeal and Bacterial Type Strains, Phase II (KMG-II): from individual species to whole genera.</title>
        <authorList>
            <person name="Goeker M."/>
        </authorList>
    </citation>
    <scope>NUCLEOTIDE SEQUENCE [LARGE SCALE GENOMIC DNA]</scope>
    <source>
        <strain evidence="5 6">DSM 25027</strain>
    </source>
</reference>
<accession>A0A2T0MCX5</accession>
<dbReference type="GO" id="GO:0006355">
    <property type="term" value="P:regulation of DNA-templated transcription"/>
    <property type="evidence" value="ECO:0007669"/>
    <property type="project" value="InterPro"/>
</dbReference>
<feature type="coiled-coil region" evidence="1">
    <location>
        <begin position="756"/>
        <end position="799"/>
    </location>
</feature>
<name>A0A2T0MCX5_9FLAO</name>